<feature type="compositionally biased region" description="Basic and acidic residues" evidence="1">
    <location>
        <begin position="95"/>
        <end position="116"/>
    </location>
</feature>
<dbReference type="EMBL" id="KD246175">
    <property type="protein sequence ID" value="EMS49153.1"/>
    <property type="molecule type" value="Genomic_DNA"/>
</dbReference>
<gene>
    <name evidence="2" type="ORF">TRIUR3_32224</name>
</gene>
<organism evidence="2">
    <name type="scientific">Triticum urartu</name>
    <name type="common">Red wild einkorn</name>
    <name type="synonym">Crithodium urartu</name>
    <dbReference type="NCBI Taxonomy" id="4572"/>
    <lineage>
        <taxon>Eukaryota</taxon>
        <taxon>Viridiplantae</taxon>
        <taxon>Streptophyta</taxon>
        <taxon>Embryophyta</taxon>
        <taxon>Tracheophyta</taxon>
        <taxon>Spermatophyta</taxon>
        <taxon>Magnoliopsida</taxon>
        <taxon>Liliopsida</taxon>
        <taxon>Poales</taxon>
        <taxon>Poaceae</taxon>
        <taxon>BOP clade</taxon>
        <taxon>Pooideae</taxon>
        <taxon>Triticodae</taxon>
        <taxon>Triticeae</taxon>
        <taxon>Triticinae</taxon>
        <taxon>Triticum</taxon>
    </lineage>
</organism>
<proteinExistence type="predicted"/>
<sequence>MVLLLTPTPSSSSSHHRCLPSSVTGLRDPNAGDDINHGAEPCGTRWRLENAAAMRGTTYVVPPRTMVGMRGVVALPSSSTPAVHAGDDDNMIPTSDEHDVLRPNRLDLHKPRRDSSAHPSLLSPPGVEEEHHQLT</sequence>
<name>M7YFN0_TRIUA</name>
<feature type="compositionally biased region" description="Low complexity" evidence="1">
    <location>
        <begin position="1"/>
        <end position="13"/>
    </location>
</feature>
<evidence type="ECO:0000256" key="1">
    <source>
        <dbReference type="SAM" id="MobiDB-lite"/>
    </source>
</evidence>
<feature type="region of interest" description="Disordered" evidence="1">
    <location>
        <begin position="77"/>
        <end position="135"/>
    </location>
</feature>
<evidence type="ECO:0000313" key="2">
    <source>
        <dbReference type="EMBL" id="EMS49153.1"/>
    </source>
</evidence>
<feature type="region of interest" description="Disordered" evidence="1">
    <location>
        <begin position="1"/>
        <end position="32"/>
    </location>
</feature>
<protein>
    <submittedName>
        <fullName evidence="2">Uncharacterized protein</fullName>
    </submittedName>
</protein>
<reference evidence="2" key="1">
    <citation type="journal article" date="2013" name="Nature">
        <title>Draft genome of the wheat A-genome progenitor Triticum urartu.</title>
        <authorList>
            <person name="Ling H.Q."/>
            <person name="Zhao S."/>
            <person name="Liu D."/>
            <person name="Wang J."/>
            <person name="Sun H."/>
            <person name="Zhang C."/>
            <person name="Fan H."/>
            <person name="Li D."/>
            <person name="Dong L."/>
            <person name="Tao Y."/>
            <person name="Gao C."/>
            <person name="Wu H."/>
            <person name="Li Y."/>
            <person name="Cui Y."/>
            <person name="Guo X."/>
            <person name="Zheng S."/>
            <person name="Wang B."/>
            <person name="Yu K."/>
            <person name="Liang Q."/>
            <person name="Yang W."/>
            <person name="Lou X."/>
            <person name="Chen J."/>
            <person name="Feng M."/>
            <person name="Jian J."/>
            <person name="Zhang X."/>
            <person name="Luo G."/>
            <person name="Jiang Y."/>
            <person name="Liu J."/>
            <person name="Wang Z."/>
            <person name="Sha Y."/>
            <person name="Zhang B."/>
            <person name="Wu H."/>
            <person name="Tang D."/>
            <person name="Shen Q."/>
            <person name="Xue P."/>
            <person name="Zou S."/>
            <person name="Wang X."/>
            <person name="Liu X."/>
            <person name="Wang F."/>
            <person name="Yang Y."/>
            <person name="An X."/>
            <person name="Dong Z."/>
            <person name="Zhang K."/>
            <person name="Zhang X."/>
            <person name="Luo M.C."/>
            <person name="Dvorak J."/>
            <person name="Tong Y."/>
            <person name="Wang J."/>
            <person name="Yang H."/>
            <person name="Li Z."/>
            <person name="Wang D."/>
            <person name="Zhang A."/>
            <person name="Wang J."/>
        </authorList>
    </citation>
    <scope>NUCLEOTIDE SEQUENCE</scope>
</reference>
<accession>M7YFN0</accession>
<dbReference type="AlphaFoldDB" id="M7YFN0"/>